<protein>
    <submittedName>
        <fullName evidence="1">29790_t:CDS:1</fullName>
    </submittedName>
</protein>
<accession>A0ACA9Q7K7</accession>
<gene>
    <name evidence="1" type="ORF">RPERSI_LOCUS13145</name>
</gene>
<organism evidence="1 2">
    <name type="scientific">Racocetra persica</name>
    <dbReference type="NCBI Taxonomy" id="160502"/>
    <lineage>
        <taxon>Eukaryota</taxon>
        <taxon>Fungi</taxon>
        <taxon>Fungi incertae sedis</taxon>
        <taxon>Mucoromycota</taxon>
        <taxon>Glomeromycotina</taxon>
        <taxon>Glomeromycetes</taxon>
        <taxon>Diversisporales</taxon>
        <taxon>Gigasporaceae</taxon>
        <taxon>Racocetra</taxon>
    </lineage>
</organism>
<feature type="non-terminal residue" evidence="1">
    <location>
        <position position="1"/>
    </location>
</feature>
<dbReference type="EMBL" id="CAJVQC010028859">
    <property type="protein sequence ID" value="CAG8740925.1"/>
    <property type="molecule type" value="Genomic_DNA"/>
</dbReference>
<keyword evidence="2" id="KW-1185">Reference proteome</keyword>
<sequence>HLSTHQTTISARGRQTTRRTAASNNGEKERRDEKLITWIVMDLQPFTVVEEESFKMLIRCLNSSYTMPTGQAIKDWIFNEFKNRRAKIITEIVQIPGKFSLSAETWSSSDCEDYMGIMIHYVDSNWKLHHYLLDVIPFTTELTYIIPNILTELKINKQPLALTTDDESEIISNKYFEEYQKQLKKTGFPHYKCAARVLNVAAKHVLDVVDASVEKARLLMTKLAFSDDKLQNELRVLCERKGVPYVDPEIDIINKWKSTYYMLSNLQKMDSAIILLADNHHSIKERYLDTADQEKLREILTILAPVETATKILSETSYPGHGDIRFIFSGLQKFLANYIGQNDSTQSLAASLIYQKIEEYWSTMDTSSMISAVLDPRAKLWTFDHPERGERARDAVQGILDQYINPQTFVNSDENEIQAIRQYFLNLCNPQLATTSKEMAMKELDSYLGMKLSDQNINPLTWWQTYQTEFPVLSRIARDYHTIQASSIACGYAFSADEVDLLISRSLLPSEVVREHLCVRSWIADERGDKE</sequence>
<comment type="caution">
    <text evidence="1">The sequence shown here is derived from an EMBL/GenBank/DDBJ whole genome shotgun (WGS) entry which is preliminary data.</text>
</comment>
<proteinExistence type="predicted"/>
<name>A0ACA9Q7K7_9GLOM</name>
<reference evidence="1" key="1">
    <citation type="submission" date="2021-06" db="EMBL/GenBank/DDBJ databases">
        <authorList>
            <person name="Kallberg Y."/>
            <person name="Tangrot J."/>
            <person name="Rosling A."/>
        </authorList>
    </citation>
    <scope>NUCLEOTIDE SEQUENCE</scope>
    <source>
        <strain evidence="1">MA461A</strain>
    </source>
</reference>
<dbReference type="Proteomes" id="UP000789920">
    <property type="component" value="Unassembled WGS sequence"/>
</dbReference>
<evidence type="ECO:0000313" key="1">
    <source>
        <dbReference type="EMBL" id="CAG8740925.1"/>
    </source>
</evidence>
<evidence type="ECO:0000313" key="2">
    <source>
        <dbReference type="Proteomes" id="UP000789920"/>
    </source>
</evidence>